<gene>
    <name evidence="1" type="ORF">NDU88_007080</name>
</gene>
<comment type="caution">
    <text evidence="1">The sequence shown here is derived from an EMBL/GenBank/DDBJ whole genome shotgun (WGS) entry which is preliminary data.</text>
</comment>
<dbReference type="EMBL" id="JANPWB010000011">
    <property type="protein sequence ID" value="KAJ1128705.1"/>
    <property type="molecule type" value="Genomic_DNA"/>
</dbReference>
<dbReference type="AlphaFoldDB" id="A0AAV7PT35"/>
<name>A0AAV7PT35_PLEWA</name>
<organism evidence="1 2">
    <name type="scientific">Pleurodeles waltl</name>
    <name type="common">Iberian ribbed newt</name>
    <dbReference type="NCBI Taxonomy" id="8319"/>
    <lineage>
        <taxon>Eukaryota</taxon>
        <taxon>Metazoa</taxon>
        <taxon>Chordata</taxon>
        <taxon>Craniata</taxon>
        <taxon>Vertebrata</taxon>
        <taxon>Euteleostomi</taxon>
        <taxon>Amphibia</taxon>
        <taxon>Batrachia</taxon>
        <taxon>Caudata</taxon>
        <taxon>Salamandroidea</taxon>
        <taxon>Salamandridae</taxon>
        <taxon>Pleurodelinae</taxon>
        <taxon>Pleurodeles</taxon>
    </lineage>
</organism>
<evidence type="ECO:0000313" key="1">
    <source>
        <dbReference type="EMBL" id="KAJ1128705.1"/>
    </source>
</evidence>
<reference evidence="1" key="1">
    <citation type="journal article" date="2022" name="bioRxiv">
        <title>Sequencing and chromosome-scale assembly of the giantPleurodeles waltlgenome.</title>
        <authorList>
            <person name="Brown T."/>
            <person name="Elewa A."/>
            <person name="Iarovenko S."/>
            <person name="Subramanian E."/>
            <person name="Araus A.J."/>
            <person name="Petzold A."/>
            <person name="Susuki M."/>
            <person name="Suzuki K.-i.T."/>
            <person name="Hayashi T."/>
            <person name="Toyoda A."/>
            <person name="Oliveira C."/>
            <person name="Osipova E."/>
            <person name="Leigh N.D."/>
            <person name="Simon A."/>
            <person name="Yun M.H."/>
        </authorList>
    </citation>
    <scope>NUCLEOTIDE SEQUENCE</scope>
    <source>
        <strain evidence="1">20211129_DDA</strain>
        <tissue evidence="1">Liver</tissue>
    </source>
</reference>
<protein>
    <submittedName>
        <fullName evidence="1">Uncharacterized protein</fullName>
    </submittedName>
</protein>
<accession>A0AAV7PT35</accession>
<keyword evidence="2" id="KW-1185">Reference proteome</keyword>
<evidence type="ECO:0000313" key="2">
    <source>
        <dbReference type="Proteomes" id="UP001066276"/>
    </source>
</evidence>
<sequence>MAKTWRPDRRIGGTDESLNYFVTRLHKLVTHCEFNKFDNEAATRQRIIKGCHSAGFRMKILKETYTLDNLLTMARSEARDTSHAILMETRRVWMVEQVHRMARNSSRHDKP</sequence>
<dbReference type="Proteomes" id="UP001066276">
    <property type="component" value="Chromosome 7"/>
</dbReference>
<proteinExistence type="predicted"/>